<dbReference type="SUPFAM" id="SSF52172">
    <property type="entry name" value="CheY-like"/>
    <property type="match status" value="1"/>
</dbReference>
<dbReference type="Pfam" id="PF00072">
    <property type="entry name" value="Response_reg"/>
    <property type="match status" value="1"/>
</dbReference>
<keyword evidence="7" id="KW-0804">Transcription</keyword>
<accession>A0ABW1IRZ5</accession>
<evidence type="ECO:0000256" key="6">
    <source>
        <dbReference type="ARBA" id="ARBA00023125"/>
    </source>
</evidence>
<gene>
    <name evidence="11" type="ORF">ACFPXP_15850</name>
</gene>
<dbReference type="PROSITE" id="PS01124">
    <property type="entry name" value="HTH_ARAC_FAMILY_2"/>
    <property type="match status" value="1"/>
</dbReference>
<evidence type="ECO:0000259" key="10">
    <source>
        <dbReference type="PROSITE" id="PS50110"/>
    </source>
</evidence>
<proteinExistence type="predicted"/>
<keyword evidence="2" id="KW-0963">Cytoplasm</keyword>
<sequence length="513" mass="59618">MNVLIVDDEPLVRIGIKSAVNWKEEGMTIVGEASDGEEALKLIHELAPDIVILDIKMPKRDGLEVLQRMKDWEMSSDVIVLSSFDDVEHVKQAIKLGAVDYFHKPDMNAEQIISVLRKLKEKRSKYADASDQHHQGNARLFKENELRDWMLGKAEGPTKTLLFEGNMRVFTFKVRSYTEVLQRYTEENRMMLYKTISNITSELLSKENETEFVPIQDNVYCVVSSHRESRSLQAGLLRIQELIQRINSSLKRFVNVETVYAVSDTFQGFRQGHQAFLQAQRAMETSFYHEQEQILYYQNVKACDDTVRDKAASLVSDMKNAIMDERFGDFLNELEEWETTVRSRECLSQAEVKTVYEGLLFMLEDGVTNEHVKSQAEQAESFQKLTDLYKPYFIERSSKGSKNQQHDYSLLIRNILEYVEENYAQNMTLKLLGLQFHASPNYISRLFKQEVGQGLFDYINEVRIKHAKKLLKDYRKKIYEVAEAVGFSSQAHFSIVFQKHEGMPPKEYRNEKV</sequence>
<keyword evidence="6" id="KW-0238">DNA-binding</keyword>
<feature type="domain" description="Response regulatory" evidence="10">
    <location>
        <begin position="2"/>
        <end position="119"/>
    </location>
</feature>
<feature type="modified residue" description="4-aspartylphosphate" evidence="8">
    <location>
        <position position="54"/>
    </location>
</feature>
<keyword evidence="3 8" id="KW-0597">Phosphoprotein</keyword>
<comment type="subcellular location">
    <subcellularLocation>
        <location evidence="1">Cytoplasm</location>
    </subcellularLocation>
</comment>
<dbReference type="InterPro" id="IPR009057">
    <property type="entry name" value="Homeodomain-like_sf"/>
</dbReference>
<evidence type="ECO:0000256" key="1">
    <source>
        <dbReference type="ARBA" id="ARBA00004496"/>
    </source>
</evidence>
<dbReference type="InterPro" id="IPR018060">
    <property type="entry name" value="HTH_AraC"/>
</dbReference>
<name>A0ABW1IRZ5_9BACL</name>
<dbReference type="PRINTS" id="PR00032">
    <property type="entry name" value="HTHARAC"/>
</dbReference>
<evidence type="ECO:0000259" key="9">
    <source>
        <dbReference type="PROSITE" id="PS01124"/>
    </source>
</evidence>
<evidence type="ECO:0000256" key="3">
    <source>
        <dbReference type="ARBA" id="ARBA00022553"/>
    </source>
</evidence>
<dbReference type="SMART" id="SM00342">
    <property type="entry name" value="HTH_ARAC"/>
    <property type="match status" value="1"/>
</dbReference>
<dbReference type="Gene3D" id="3.40.50.2300">
    <property type="match status" value="1"/>
</dbReference>
<dbReference type="PROSITE" id="PS50110">
    <property type="entry name" value="RESPONSE_REGULATORY"/>
    <property type="match status" value="1"/>
</dbReference>
<comment type="caution">
    <text evidence="11">The sequence shown here is derived from an EMBL/GenBank/DDBJ whole genome shotgun (WGS) entry which is preliminary data.</text>
</comment>
<dbReference type="CDD" id="cd17536">
    <property type="entry name" value="REC_YesN-like"/>
    <property type="match status" value="1"/>
</dbReference>
<dbReference type="PANTHER" id="PTHR42713">
    <property type="entry name" value="HISTIDINE KINASE-RELATED"/>
    <property type="match status" value="1"/>
</dbReference>
<dbReference type="PANTHER" id="PTHR42713:SF3">
    <property type="entry name" value="TRANSCRIPTIONAL REGULATORY PROTEIN HPTR"/>
    <property type="match status" value="1"/>
</dbReference>
<feature type="domain" description="HTH araC/xylS-type" evidence="9">
    <location>
        <begin position="413"/>
        <end position="511"/>
    </location>
</feature>
<dbReference type="RefSeq" id="WP_379895299.1">
    <property type="nucleotide sequence ID" value="NZ_CBCSCT010000029.1"/>
</dbReference>
<evidence type="ECO:0000256" key="8">
    <source>
        <dbReference type="PROSITE-ProRule" id="PRU00169"/>
    </source>
</evidence>
<dbReference type="EMBL" id="JBHSQV010000172">
    <property type="protein sequence ID" value="MFC5987880.1"/>
    <property type="molecule type" value="Genomic_DNA"/>
</dbReference>
<evidence type="ECO:0000256" key="4">
    <source>
        <dbReference type="ARBA" id="ARBA00023012"/>
    </source>
</evidence>
<dbReference type="SUPFAM" id="SSF46689">
    <property type="entry name" value="Homeodomain-like"/>
    <property type="match status" value="2"/>
</dbReference>
<dbReference type="PROSITE" id="PS00041">
    <property type="entry name" value="HTH_ARAC_FAMILY_1"/>
    <property type="match status" value="1"/>
</dbReference>
<dbReference type="Pfam" id="PF12833">
    <property type="entry name" value="HTH_18"/>
    <property type="match status" value="1"/>
</dbReference>
<dbReference type="InterPro" id="IPR020449">
    <property type="entry name" value="Tscrpt_reg_AraC-type_HTH"/>
</dbReference>
<reference evidence="12" key="1">
    <citation type="journal article" date="2019" name="Int. J. Syst. Evol. Microbiol.">
        <title>The Global Catalogue of Microorganisms (GCM) 10K type strain sequencing project: providing services to taxonomists for standard genome sequencing and annotation.</title>
        <authorList>
            <consortium name="The Broad Institute Genomics Platform"/>
            <consortium name="The Broad Institute Genome Sequencing Center for Infectious Disease"/>
            <person name="Wu L."/>
            <person name="Ma J."/>
        </authorList>
    </citation>
    <scope>NUCLEOTIDE SEQUENCE [LARGE SCALE GENOMIC DNA]</scope>
    <source>
        <strain evidence="12">CCM 8749</strain>
    </source>
</reference>
<dbReference type="InterPro" id="IPR018062">
    <property type="entry name" value="HTH_AraC-typ_CS"/>
</dbReference>
<evidence type="ECO:0000256" key="2">
    <source>
        <dbReference type="ARBA" id="ARBA00022490"/>
    </source>
</evidence>
<evidence type="ECO:0000256" key="7">
    <source>
        <dbReference type="ARBA" id="ARBA00023163"/>
    </source>
</evidence>
<keyword evidence="12" id="KW-1185">Reference proteome</keyword>
<keyword evidence="5" id="KW-0805">Transcription regulation</keyword>
<dbReference type="InterPro" id="IPR051552">
    <property type="entry name" value="HptR"/>
</dbReference>
<evidence type="ECO:0000256" key="5">
    <source>
        <dbReference type="ARBA" id="ARBA00023015"/>
    </source>
</evidence>
<keyword evidence="4" id="KW-0902">Two-component regulatory system</keyword>
<organism evidence="11 12">
    <name type="scientific">Marinicrinis lubricantis</name>
    <dbReference type="NCBI Taxonomy" id="2086470"/>
    <lineage>
        <taxon>Bacteria</taxon>
        <taxon>Bacillati</taxon>
        <taxon>Bacillota</taxon>
        <taxon>Bacilli</taxon>
        <taxon>Bacillales</taxon>
        <taxon>Paenibacillaceae</taxon>
    </lineage>
</organism>
<protein>
    <submittedName>
        <fullName evidence="11">Response regulator</fullName>
    </submittedName>
</protein>
<evidence type="ECO:0000313" key="12">
    <source>
        <dbReference type="Proteomes" id="UP001596250"/>
    </source>
</evidence>
<dbReference type="InterPro" id="IPR001789">
    <property type="entry name" value="Sig_transdc_resp-reg_receiver"/>
</dbReference>
<evidence type="ECO:0000313" key="11">
    <source>
        <dbReference type="EMBL" id="MFC5987880.1"/>
    </source>
</evidence>
<dbReference type="InterPro" id="IPR011006">
    <property type="entry name" value="CheY-like_superfamily"/>
</dbReference>
<dbReference type="Gene3D" id="1.10.10.60">
    <property type="entry name" value="Homeodomain-like"/>
    <property type="match status" value="2"/>
</dbReference>
<dbReference type="Proteomes" id="UP001596250">
    <property type="component" value="Unassembled WGS sequence"/>
</dbReference>
<dbReference type="SMART" id="SM00448">
    <property type="entry name" value="REC"/>
    <property type="match status" value="1"/>
</dbReference>